<dbReference type="EMBL" id="FRAQ01000001">
    <property type="protein sequence ID" value="SHK16473.1"/>
    <property type="molecule type" value="Genomic_DNA"/>
</dbReference>
<accession>A0A1M6Q8R1</accession>
<organism evidence="2 3">
    <name type="scientific">Marinobacter antarcticus</name>
    <dbReference type="NCBI Taxonomy" id="564117"/>
    <lineage>
        <taxon>Bacteria</taxon>
        <taxon>Pseudomonadati</taxon>
        <taxon>Pseudomonadota</taxon>
        <taxon>Gammaproteobacteria</taxon>
        <taxon>Pseudomonadales</taxon>
        <taxon>Marinobacteraceae</taxon>
        <taxon>Marinobacter</taxon>
    </lineage>
</organism>
<feature type="transmembrane region" description="Helical" evidence="1">
    <location>
        <begin position="6"/>
        <end position="23"/>
    </location>
</feature>
<gene>
    <name evidence="2" type="ORF">SAMN05216369_0749</name>
</gene>
<keyword evidence="1" id="KW-0472">Membrane</keyword>
<protein>
    <submittedName>
        <fullName evidence="2">Uncharacterized protein</fullName>
    </submittedName>
</protein>
<evidence type="ECO:0000313" key="2">
    <source>
        <dbReference type="EMBL" id="SHK16473.1"/>
    </source>
</evidence>
<proteinExistence type="predicted"/>
<reference evidence="3" key="1">
    <citation type="submission" date="2016-11" db="EMBL/GenBank/DDBJ databases">
        <authorList>
            <person name="Varghese N."/>
            <person name="Submissions S."/>
        </authorList>
    </citation>
    <scope>NUCLEOTIDE SEQUENCE [LARGE SCALE GENOMIC DNA]</scope>
    <source>
        <strain evidence="3">CGMCC 1.10835</strain>
    </source>
</reference>
<keyword evidence="1" id="KW-0812">Transmembrane</keyword>
<dbReference type="AlphaFoldDB" id="A0A1M6Q8R1"/>
<evidence type="ECO:0000256" key="1">
    <source>
        <dbReference type="SAM" id="Phobius"/>
    </source>
</evidence>
<sequence>METILVNTGGLVLMASIVWWFWLSSSDTDAAAQDQSDH</sequence>
<dbReference type="Proteomes" id="UP000184497">
    <property type="component" value="Unassembled WGS sequence"/>
</dbReference>
<evidence type="ECO:0000313" key="3">
    <source>
        <dbReference type="Proteomes" id="UP000184497"/>
    </source>
</evidence>
<name>A0A1M6Q8R1_9GAMM</name>
<keyword evidence="1" id="KW-1133">Transmembrane helix</keyword>
<keyword evidence="3" id="KW-1185">Reference proteome</keyword>